<gene>
    <name evidence="1" type="ORF">CLV31_10313</name>
</gene>
<dbReference type="EMBL" id="QKTX01000003">
    <property type="protein sequence ID" value="PZV85224.1"/>
    <property type="molecule type" value="Genomic_DNA"/>
</dbReference>
<dbReference type="InterPro" id="IPR041662">
    <property type="entry name" value="SusD-like_2"/>
</dbReference>
<dbReference type="Proteomes" id="UP000248917">
    <property type="component" value="Unassembled WGS sequence"/>
</dbReference>
<dbReference type="AlphaFoldDB" id="A0A326RUK3"/>
<dbReference type="PROSITE" id="PS51257">
    <property type="entry name" value="PROKAR_LIPOPROTEIN"/>
    <property type="match status" value="1"/>
</dbReference>
<evidence type="ECO:0000313" key="2">
    <source>
        <dbReference type="Proteomes" id="UP000248917"/>
    </source>
</evidence>
<dbReference type="Pfam" id="PF12771">
    <property type="entry name" value="SusD-like_2"/>
    <property type="match status" value="2"/>
</dbReference>
<dbReference type="Gene3D" id="1.25.40.390">
    <property type="match status" value="2"/>
</dbReference>
<reference evidence="1 2" key="1">
    <citation type="submission" date="2018-06" db="EMBL/GenBank/DDBJ databases">
        <title>Genomic Encyclopedia of Archaeal and Bacterial Type Strains, Phase II (KMG-II): from individual species to whole genera.</title>
        <authorList>
            <person name="Goeker M."/>
        </authorList>
    </citation>
    <scope>NUCLEOTIDE SEQUENCE [LARGE SCALE GENOMIC DNA]</scope>
    <source>
        <strain evidence="1 2">T4</strain>
    </source>
</reference>
<sequence length="563" mass="62896">MNNWNIKIGTFALLFSLLIGGCKDLDEINENPNGVSPSNANVNMLMPTVLVGVGQNMVNLGYQDLAGVVQHTQKDGWNGGHNHYEWGLQDWSGWYGLLRTNQFMIQRADEVNSPFHKAVGLTMKSLIFGMITDLWGDAPYSKALQGDKSGREFQFPEYDNQEAIYRGIIDDLKAASAIFASANNSTVIAQYDVYFGGNVVRWHKFTNSLLLRYYMRISSKLPDVAKAGIEEVSRSGVFLTDAAEDVVMDYIGASAGDSWPTATSFDAGSNFRRLKPCNTLLDFMLENQDPRIKVWFREVHCQWVEDKTLATAVDPFIRRNGVLQQGVVSLTDEQYLTQIAAGNKFTRHYNPDLLGSKLDTRIYVGLPPGALAPSEHNRNPTPGQTLENQHASQLADVYRQTRHALLKARIISAAEVHFILAEAALKGYAVGNAETHYRNGVQSSLKTWGVTNSFDAYIKQPKVAFNGTVKQVIEQKWVASWTNAAEAWFDFRRTGFPELKPGPASPEPVVPVRFIYGGNEINFNNAEVEKAISRLELTPYERGRGANNQWSKTWIIQGTGKPW</sequence>
<dbReference type="InterPro" id="IPR011990">
    <property type="entry name" value="TPR-like_helical_dom_sf"/>
</dbReference>
<dbReference type="RefSeq" id="WP_111391695.1">
    <property type="nucleotide sequence ID" value="NZ_QKTX01000003.1"/>
</dbReference>
<protein>
    <submittedName>
        <fullName evidence="1">SusD-like starch-binding protein associating with outer membrane</fullName>
    </submittedName>
</protein>
<name>A0A326RUK3_9BACT</name>
<organism evidence="1 2">
    <name type="scientific">Algoriphagus aquaeductus</name>
    <dbReference type="NCBI Taxonomy" id="475299"/>
    <lineage>
        <taxon>Bacteria</taxon>
        <taxon>Pseudomonadati</taxon>
        <taxon>Bacteroidota</taxon>
        <taxon>Cytophagia</taxon>
        <taxon>Cytophagales</taxon>
        <taxon>Cyclobacteriaceae</taxon>
        <taxon>Algoriphagus</taxon>
    </lineage>
</organism>
<dbReference type="OrthoDB" id="973072at2"/>
<accession>A0A326RUK3</accession>
<proteinExistence type="predicted"/>
<keyword evidence="2" id="KW-1185">Reference proteome</keyword>
<evidence type="ECO:0000313" key="1">
    <source>
        <dbReference type="EMBL" id="PZV85224.1"/>
    </source>
</evidence>
<comment type="caution">
    <text evidence="1">The sequence shown here is derived from an EMBL/GenBank/DDBJ whole genome shotgun (WGS) entry which is preliminary data.</text>
</comment>
<dbReference type="SUPFAM" id="SSF48452">
    <property type="entry name" value="TPR-like"/>
    <property type="match status" value="1"/>
</dbReference>